<dbReference type="InterPro" id="IPR005746">
    <property type="entry name" value="Thioredoxin"/>
</dbReference>
<dbReference type="PRINTS" id="PR00421">
    <property type="entry name" value="THIOREDOXIN"/>
</dbReference>
<evidence type="ECO:0000313" key="9">
    <source>
        <dbReference type="Proteomes" id="UP001165667"/>
    </source>
</evidence>
<keyword evidence="9" id="KW-1185">Reference proteome</keyword>
<dbReference type="Proteomes" id="UP001165667">
    <property type="component" value="Unassembled WGS sequence"/>
</dbReference>
<dbReference type="Pfam" id="PF00085">
    <property type="entry name" value="Thioredoxin"/>
    <property type="match status" value="1"/>
</dbReference>
<dbReference type="FunFam" id="3.40.30.10:FF:000001">
    <property type="entry name" value="Thioredoxin"/>
    <property type="match status" value="1"/>
</dbReference>
<name>A0AA41YS48_9HYPH</name>
<dbReference type="SUPFAM" id="SSF52833">
    <property type="entry name" value="Thioredoxin-like"/>
    <property type="match status" value="1"/>
</dbReference>
<dbReference type="Pfam" id="PF14559">
    <property type="entry name" value="TPR_19"/>
    <property type="match status" value="1"/>
</dbReference>
<proteinExistence type="inferred from homology"/>
<accession>A0AA41YS48</accession>
<dbReference type="NCBIfam" id="TIGR01068">
    <property type="entry name" value="thioredoxin"/>
    <property type="match status" value="1"/>
</dbReference>
<evidence type="ECO:0000259" key="7">
    <source>
        <dbReference type="PROSITE" id="PS51352"/>
    </source>
</evidence>
<dbReference type="PROSITE" id="PS00194">
    <property type="entry name" value="THIOREDOXIN_1"/>
    <property type="match status" value="1"/>
</dbReference>
<dbReference type="AlphaFoldDB" id="A0AA41YS48"/>
<sequence>MSLGSGPIRGLAEAGTQAASGSVKDVTTANFRQEVVTDSMRQPVLVDFWAPWCGPCKQLGPILEKAVAASGGKVRLVKMNIDDHPQIAGQLGIQSIPAVIAFQKGQPIDGFVGALPESQIKGFIERLVGALGDPMQALLDEAADAEAAGDVETASAVYSEILAGDETNVAALAGLAKLHLAKGELEQARAVLSMAEGKVASDPLIIAVRAAIDLAEQSASLGDLAELQGRVDAHPEDHQARFDLAIALSGKDMRNEAVDALIEILKRDKAWNDEAARKQLLQFFEAWGPMDKASVAGRRKLSGLLFR</sequence>
<keyword evidence="2" id="KW-0813">Transport</keyword>
<evidence type="ECO:0000313" key="8">
    <source>
        <dbReference type="EMBL" id="MCW6507536.1"/>
    </source>
</evidence>
<evidence type="ECO:0000256" key="1">
    <source>
        <dbReference type="ARBA" id="ARBA00008987"/>
    </source>
</evidence>
<protein>
    <recommendedName>
        <fullName evidence="6">Thioredoxin</fullName>
    </recommendedName>
</protein>
<organism evidence="8 9">
    <name type="scientific">Lichenifustis flavocetrariae</name>
    <dbReference type="NCBI Taxonomy" id="2949735"/>
    <lineage>
        <taxon>Bacteria</taxon>
        <taxon>Pseudomonadati</taxon>
        <taxon>Pseudomonadota</taxon>
        <taxon>Alphaproteobacteria</taxon>
        <taxon>Hyphomicrobiales</taxon>
        <taxon>Lichenihabitantaceae</taxon>
        <taxon>Lichenifustis</taxon>
    </lineage>
</organism>
<keyword evidence="3" id="KW-0249">Electron transport</keyword>
<feature type="domain" description="Thioredoxin" evidence="7">
    <location>
        <begin position="12"/>
        <end position="129"/>
    </location>
</feature>
<comment type="similarity">
    <text evidence="1">Belongs to the thioredoxin family.</text>
</comment>
<dbReference type="SUPFAM" id="SSF48452">
    <property type="entry name" value="TPR-like"/>
    <property type="match status" value="1"/>
</dbReference>
<dbReference type="InterPro" id="IPR036249">
    <property type="entry name" value="Thioredoxin-like_sf"/>
</dbReference>
<dbReference type="CDD" id="cd02947">
    <property type="entry name" value="TRX_family"/>
    <property type="match status" value="1"/>
</dbReference>
<dbReference type="GO" id="GO:0045454">
    <property type="term" value="P:cell redox homeostasis"/>
    <property type="evidence" value="ECO:0007669"/>
    <property type="project" value="TreeGrafter"/>
</dbReference>
<dbReference type="InterPro" id="IPR017937">
    <property type="entry name" value="Thioredoxin_CS"/>
</dbReference>
<dbReference type="Gene3D" id="3.40.30.10">
    <property type="entry name" value="Glutaredoxin"/>
    <property type="match status" value="1"/>
</dbReference>
<keyword evidence="5" id="KW-0676">Redox-active center</keyword>
<dbReference type="GO" id="GO:0005829">
    <property type="term" value="C:cytosol"/>
    <property type="evidence" value="ECO:0007669"/>
    <property type="project" value="TreeGrafter"/>
</dbReference>
<dbReference type="Pfam" id="PF14561">
    <property type="entry name" value="TPR_20"/>
    <property type="match status" value="1"/>
</dbReference>
<dbReference type="GO" id="GO:0006950">
    <property type="term" value="P:response to stress"/>
    <property type="evidence" value="ECO:0007669"/>
    <property type="project" value="UniProtKB-ARBA"/>
</dbReference>
<comment type="caution">
    <text evidence="8">The sequence shown here is derived from an EMBL/GenBank/DDBJ whole genome shotgun (WGS) entry which is preliminary data.</text>
</comment>
<dbReference type="Gene3D" id="1.25.40.10">
    <property type="entry name" value="Tetratricopeptide repeat domain"/>
    <property type="match status" value="1"/>
</dbReference>
<evidence type="ECO:0000256" key="4">
    <source>
        <dbReference type="ARBA" id="ARBA00023157"/>
    </source>
</evidence>
<dbReference type="PROSITE" id="PS51352">
    <property type="entry name" value="THIOREDOXIN_2"/>
    <property type="match status" value="1"/>
</dbReference>
<dbReference type="EMBL" id="JAMOIM010000003">
    <property type="protein sequence ID" value="MCW6507536.1"/>
    <property type="molecule type" value="Genomic_DNA"/>
</dbReference>
<dbReference type="RefSeq" id="WP_282583906.1">
    <property type="nucleotide sequence ID" value="NZ_JAMOIM010000003.1"/>
</dbReference>
<evidence type="ECO:0000256" key="2">
    <source>
        <dbReference type="ARBA" id="ARBA00022448"/>
    </source>
</evidence>
<keyword evidence="4" id="KW-1015">Disulfide bond</keyword>
<evidence type="ECO:0000256" key="6">
    <source>
        <dbReference type="NCBIfam" id="TIGR01068"/>
    </source>
</evidence>
<evidence type="ECO:0000256" key="3">
    <source>
        <dbReference type="ARBA" id="ARBA00022982"/>
    </source>
</evidence>
<reference evidence="8" key="1">
    <citation type="submission" date="2022-05" db="EMBL/GenBank/DDBJ databases">
        <authorList>
            <person name="Pankratov T."/>
        </authorList>
    </citation>
    <scope>NUCLEOTIDE SEQUENCE</scope>
    <source>
        <strain evidence="8">BP6-180914</strain>
    </source>
</reference>
<evidence type="ECO:0000256" key="5">
    <source>
        <dbReference type="ARBA" id="ARBA00023284"/>
    </source>
</evidence>
<dbReference type="InterPro" id="IPR013766">
    <property type="entry name" value="Thioredoxin_domain"/>
</dbReference>
<dbReference type="InterPro" id="IPR011990">
    <property type="entry name" value="TPR-like_helical_dom_sf"/>
</dbReference>
<gene>
    <name evidence="8" type="primary">trxA</name>
    <name evidence="8" type="ORF">M8523_05815</name>
</gene>
<dbReference type="PANTHER" id="PTHR45663">
    <property type="entry name" value="GEO12009P1"/>
    <property type="match status" value="1"/>
</dbReference>
<dbReference type="PANTHER" id="PTHR45663:SF11">
    <property type="entry name" value="GEO12009P1"/>
    <property type="match status" value="1"/>
</dbReference>
<dbReference type="GO" id="GO:0015035">
    <property type="term" value="F:protein-disulfide reductase activity"/>
    <property type="evidence" value="ECO:0007669"/>
    <property type="project" value="UniProtKB-UniRule"/>
</dbReference>